<keyword evidence="8" id="KW-0449">Lipoprotein</keyword>
<dbReference type="NCBIfam" id="TIGR00231">
    <property type="entry name" value="small_GTP"/>
    <property type="match status" value="1"/>
</dbReference>
<dbReference type="GO" id="GO:0007264">
    <property type="term" value="P:small GTPase-mediated signal transduction"/>
    <property type="evidence" value="ECO:0007669"/>
    <property type="project" value="InterPro"/>
</dbReference>
<dbReference type="Gene3D" id="3.40.50.300">
    <property type="entry name" value="P-loop containing nucleotide triphosphate hydrolases"/>
    <property type="match status" value="1"/>
</dbReference>
<keyword evidence="4" id="KW-0488">Methylation</keyword>
<dbReference type="PROSITE" id="PS51421">
    <property type="entry name" value="RAS"/>
    <property type="match status" value="1"/>
</dbReference>
<dbReference type="GO" id="GO:0003924">
    <property type="term" value="F:GTPase activity"/>
    <property type="evidence" value="ECO:0007669"/>
    <property type="project" value="InterPro"/>
</dbReference>
<evidence type="ECO:0000256" key="8">
    <source>
        <dbReference type="ARBA" id="ARBA00023288"/>
    </source>
</evidence>
<dbReference type="WBParaSite" id="PSU_v2.g20494.t1">
    <property type="protein sequence ID" value="PSU_v2.g20494.t1"/>
    <property type="gene ID" value="PSU_v2.g20494"/>
</dbReference>
<keyword evidence="7" id="KW-0472">Membrane</keyword>
<dbReference type="SMART" id="SM00173">
    <property type="entry name" value="RAS"/>
    <property type="match status" value="1"/>
</dbReference>
<dbReference type="InterPro" id="IPR005225">
    <property type="entry name" value="Small_GTP-bd"/>
</dbReference>
<keyword evidence="5" id="KW-0547">Nucleotide-binding</keyword>
<comment type="similarity">
    <text evidence="2">Belongs to the small GTPase superfamily. Rho family.</text>
</comment>
<evidence type="ECO:0000256" key="4">
    <source>
        <dbReference type="ARBA" id="ARBA00022481"/>
    </source>
</evidence>
<dbReference type="GO" id="GO:0005886">
    <property type="term" value="C:plasma membrane"/>
    <property type="evidence" value="ECO:0007669"/>
    <property type="project" value="UniProtKB-SubCell"/>
</dbReference>
<accession>A0A914YST8</accession>
<evidence type="ECO:0000256" key="2">
    <source>
        <dbReference type="ARBA" id="ARBA00010142"/>
    </source>
</evidence>
<dbReference type="InterPro" id="IPR027417">
    <property type="entry name" value="P-loop_NTPase"/>
</dbReference>
<reference evidence="11" key="1">
    <citation type="submission" date="2022-11" db="UniProtKB">
        <authorList>
            <consortium name="WormBaseParasite"/>
        </authorList>
    </citation>
    <scope>IDENTIFICATION</scope>
</reference>
<evidence type="ECO:0000256" key="7">
    <source>
        <dbReference type="ARBA" id="ARBA00023136"/>
    </source>
</evidence>
<sequence length="206" mass="22714">MKKNLKIVVVGDGSCGKTSLIVAQAGGGFCDQYTPTAFDDYAIEALVNGKTKIVTVCDTAGEEDFNQLRPLSYPDADVFIVCYSVERPDSVKRIREKWIPEIRHFCPTAPIIIVGNKKDIREESNRKISHDSGLGNNENCLLPNVTISDAETLAKEFSSCPLIECSAKNRENIRLVFDTAIRAALTARNLCGSKVLQSIMKLKLVF</sequence>
<dbReference type="AlphaFoldDB" id="A0A914YST8"/>
<dbReference type="FunFam" id="3.40.50.300:FF:000983">
    <property type="entry name" value="Rho family GTPase"/>
    <property type="match status" value="1"/>
</dbReference>
<evidence type="ECO:0000256" key="9">
    <source>
        <dbReference type="ARBA" id="ARBA00023289"/>
    </source>
</evidence>
<dbReference type="PRINTS" id="PR00449">
    <property type="entry name" value="RASTRNSFRMNG"/>
</dbReference>
<keyword evidence="3" id="KW-1003">Cell membrane</keyword>
<dbReference type="PROSITE" id="PS51420">
    <property type="entry name" value="RHO"/>
    <property type="match status" value="1"/>
</dbReference>
<dbReference type="Pfam" id="PF00071">
    <property type="entry name" value="Ras"/>
    <property type="match status" value="1"/>
</dbReference>
<protein>
    <submittedName>
        <fullName evidence="11">Rho GTPase</fullName>
    </submittedName>
</protein>
<dbReference type="SMART" id="SM00175">
    <property type="entry name" value="RAB"/>
    <property type="match status" value="1"/>
</dbReference>
<dbReference type="InterPro" id="IPR001806">
    <property type="entry name" value="Small_GTPase"/>
</dbReference>
<dbReference type="PROSITE" id="PS51419">
    <property type="entry name" value="RAB"/>
    <property type="match status" value="1"/>
</dbReference>
<dbReference type="CDD" id="cd00157">
    <property type="entry name" value="Rho"/>
    <property type="match status" value="1"/>
</dbReference>
<evidence type="ECO:0000313" key="10">
    <source>
        <dbReference type="Proteomes" id="UP000887577"/>
    </source>
</evidence>
<dbReference type="SUPFAM" id="SSF52540">
    <property type="entry name" value="P-loop containing nucleoside triphosphate hydrolases"/>
    <property type="match status" value="1"/>
</dbReference>
<keyword evidence="9" id="KW-0636">Prenylation</keyword>
<proteinExistence type="inferred from homology"/>
<evidence type="ECO:0000256" key="5">
    <source>
        <dbReference type="ARBA" id="ARBA00022741"/>
    </source>
</evidence>
<comment type="subcellular location">
    <subcellularLocation>
        <location evidence="1">Cell membrane</location>
        <topology evidence="1">Lipid-anchor</topology>
        <orientation evidence="1">Cytoplasmic side</orientation>
    </subcellularLocation>
</comment>
<evidence type="ECO:0000256" key="1">
    <source>
        <dbReference type="ARBA" id="ARBA00004342"/>
    </source>
</evidence>
<evidence type="ECO:0000256" key="6">
    <source>
        <dbReference type="ARBA" id="ARBA00023134"/>
    </source>
</evidence>
<keyword evidence="6" id="KW-0342">GTP-binding</keyword>
<evidence type="ECO:0000313" key="11">
    <source>
        <dbReference type="WBParaSite" id="PSU_v2.g20494.t1"/>
    </source>
</evidence>
<dbReference type="PANTHER" id="PTHR24072">
    <property type="entry name" value="RHO FAMILY GTPASE"/>
    <property type="match status" value="1"/>
</dbReference>
<dbReference type="InterPro" id="IPR003578">
    <property type="entry name" value="Small_GTPase_Rho"/>
</dbReference>
<organism evidence="10 11">
    <name type="scientific">Panagrolaimus superbus</name>
    <dbReference type="NCBI Taxonomy" id="310955"/>
    <lineage>
        <taxon>Eukaryota</taxon>
        <taxon>Metazoa</taxon>
        <taxon>Ecdysozoa</taxon>
        <taxon>Nematoda</taxon>
        <taxon>Chromadorea</taxon>
        <taxon>Rhabditida</taxon>
        <taxon>Tylenchina</taxon>
        <taxon>Panagrolaimomorpha</taxon>
        <taxon>Panagrolaimoidea</taxon>
        <taxon>Panagrolaimidae</taxon>
        <taxon>Panagrolaimus</taxon>
    </lineage>
</organism>
<dbReference type="SMART" id="SM00174">
    <property type="entry name" value="RHO"/>
    <property type="match status" value="1"/>
</dbReference>
<name>A0A914YST8_9BILA</name>
<keyword evidence="10" id="KW-1185">Reference proteome</keyword>
<evidence type="ECO:0000256" key="3">
    <source>
        <dbReference type="ARBA" id="ARBA00022475"/>
    </source>
</evidence>
<dbReference type="GO" id="GO:0005525">
    <property type="term" value="F:GTP binding"/>
    <property type="evidence" value="ECO:0007669"/>
    <property type="project" value="UniProtKB-KW"/>
</dbReference>
<dbReference type="Proteomes" id="UP000887577">
    <property type="component" value="Unplaced"/>
</dbReference>